<dbReference type="PANTHER" id="PTHR43427">
    <property type="entry name" value="CHLORIDE CHANNEL PROTEIN CLC-E"/>
    <property type="match status" value="1"/>
</dbReference>
<feature type="transmembrane region" description="Helical" evidence="5">
    <location>
        <begin position="98"/>
        <end position="126"/>
    </location>
</feature>
<dbReference type="InterPro" id="IPR050368">
    <property type="entry name" value="ClC-type_chloride_channel"/>
</dbReference>
<feature type="transmembrane region" description="Helical" evidence="5">
    <location>
        <begin position="266"/>
        <end position="285"/>
    </location>
</feature>
<dbReference type="Pfam" id="PF00654">
    <property type="entry name" value="Voltage_CLC"/>
    <property type="match status" value="1"/>
</dbReference>
<name>A0ABR7GBK8_9FIRM</name>
<protein>
    <submittedName>
        <fullName evidence="6">Chloride channel protein</fullName>
    </submittedName>
</protein>
<comment type="caution">
    <text evidence="6">The sequence shown here is derived from an EMBL/GenBank/DDBJ whole genome shotgun (WGS) entry which is preliminary data.</text>
</comment>
<feature type="transmembrane region" description="Helical" evidence="5">
    <location>
        <begin position="146"/>
        <end position="167"/>
    </location>
</feature>
<feature type="transmembrane region" description="Helical" evidence="5">
    <location>
        <begin position="187"/>
        <end position="208"/>
    </location>
</feature>
<keyword evidence="3 5" id="KW-1133">Transmembrane helix</keyword>
<feature type="transmembrane region" description="Helical" evidence="5">
    <location>
        <begin position="377"/>
        <end position="400"/>
    </location>
</feature>
<sequence>MKNTKVRNQLELWLFCAIIGAFAGGLVWALLKVLAVGTEVIWEWIPGRFSIPFYTIVVCTIGAAIIGLFRKKYGDYPEEMETVMGKVKKEKHYEYKNMLVMIIAALLPLLIGSSIGPEAGLTGIIVGLCYWAGDNLKFAKQHAKEYSQVGVAASLSVLFHAPLFGIFEVEESESEEAILEMSGTSKVFIYGIALAAATGVYAGLSALFGAGLSGFPAFSVVEVGRIDYLLMIIYIICGCILAVFYEKTHQLMQTATKKIPAVLRETLAGLILGVCGTLIPAVMFSGEEQMGILMEEYMNYLPLALIGVAFLKILLTNLCIQSGLKGGHFFPIIFAGVCMGYGIAMLLCGNVESHMVFATAIVTAALLGGTMKKPLAVTMLLFLCYPVKWFVWIFVAAAAGSKGVSILEGK</sequence>
<feature type="transmembrane region" description="Helical" evidence="5">
    <location>
        <begin position="353"/>
        <end position="370"/>
    </location>
</feature>
<dbReference type="PANTHER" id="PTHR43427:SF12">
    <property type="entry name" value="CHLORIDE TRANSPORTER"/>
    <property type="match status" value="1"/>
</dbReference>
<dbReference type="EMBL" id="JACOPE010000001">
    <property type="protein sequence ID" value="MBC5684825.1"/>
    <property type="molecule type" value="Genomic_DNA"/>
</dbReference>
<dbReference type="CDD" id="cd00400">
    <property type="entry name" value="Voltage_gated_ClC"/>
    <property type="match status" value="1"/>
</dbReference>
<gene>
    <name evidence="6" type="ORF">H8S40_14995</name>
</gene>
<keyword evidence="2 5" id="KW-0812">Transmembrane</keyword>
<organism evidence="6 7">
    <name type="scientific">Ruminococcus hominis</name>
    <dbReference type="NCBI Taxonomy" id="2763065"/>
    <lineage>
        <taxon>Bacteria</taxon>
        <taxon>Bacillati</taxon>
        <taxon>Bacillota</taxon>
        <taxon>Clostridia</taxon>
        <taxon>Eubacteriales</taxon>
        <taxon>Oscillospiraceae</taxon>
        <taxon>Ruminococcus</taxon>
    </lineage>
</organism>
<feature type="transmembrane region" description="Helical" evidence="5">
    <location>
        <begin position="228"/>
        <end position="245"/>
    </location>
</feature>
<keyword evidence="7" id="KW-1185">Reference proteome</keyword>
<feature type="transmembrane region" description="Helical" evidence="5">
    <location>
        <begin position="51"/>
        <end position="69"/>
    </location>
</feature>
<proteinExistence type="predicted"/>
<keyword evidence="4 5" id="KW-0472">Membrane</keyword>
<evidence type="ECO:0000313" key="7">
    <source>
        <dbReference type="Proteomes" id="UP000631576"/>
    </source>
</evidence>
<evidence type="ECO:0000256" key="4">
    <source>
        <dbReference type="ARBA" id="ARBA00023136"/>
    </source>
</evidence>
<dbReference type="InterPro" id="IPR001807">
    <property type="entry name" value="ClC"/>
</dbReference>
<evidence type="ECO:0000313" key="6">
    <source>
        <dbReference type="EMBL" id="MBC5684825.1"/>
    </source>
</evidence>
<feature type="transmembrane region" description="Helical" evidence="5">
    <location>
        <begin position="297"/>
        <end position="315"/>
    </location>
</feature>
<evidence type="ECO:0000256" key="2">
    <source>
        <dbReference type="ARBA" id="ARBA00022692"/>
    </source>
</evidence>
<dbReference type="InterPro" id="IPR014743">
    <property type="entry name" value="Cl-channel_core"/>
</dbReference>
<evidence type="ECO:0000256" key="5">
    <source>
        <dbReference type="SAM" id="Phobius"/>
    </source>
</evidence>
<dbReference type="RefSeq" id="WP_118738443.1">
    <property type="nucleotide sequence ID" value="NZ_JACOPE010000001.1"/>
</dbReference>
<dbReference type="Proteomes" id="UP000631576">
    <property type="component" value="Unassembled WGS sequence"/>
</dbReference>
<dbReference type="SUPFAM" id="SSF81340">
    <property type="entry name" value="Clc chloride channel"/>
    <property type="match status" value="1"/>
</dbReference>
<evidence type="ECO:0000256" key="1">
    <source>
        <dbReference type="ARBA" id="ARBA00004141"/>
    </source>
</evidence>
<evidence type="ECO:0000256" key="3">
    <source>
        <dbReference type="ARBA" id="ARBA00022989"/>
    </source>
</evidence>
<reference evidence="6 7" key="1">
    <citation type="submission" date="2020-08" db="EMBL/GenBank/DDBJ databases">
        <title>Genome public.</title>
        <authorList>
            <person name="Liu C."/>
            <person name="Sun Q."/>
        </authorList>
    </citation>
    <scope>NUCLEOTIDE SEQUENCE [LARGE SCALE GENOMIC DNA]</scope>
    <source>
        <strain evidence="6 7">NSJ-13</strain>
    </source>
</reference>
<feature type="transmembrane region" description="Helical" evidence="5">
    <location>
        <begin position="12"/>
        <end position="31"/>
    </location>
</feature>
<accession>A0ABR7GBK8</accession>
<feature type="transmembrane region" description="Helical" evidence="5">
    <location>
        <begin position="327"/>
        <end position="347"/>
    </location>
</feature>
<comment type="subcellular location">
    <subcellularLocation>
        <location evidence="1">Membrane</location>
        <topology evidence="1">Multi-pass membrane protein</topology>
    </subcellularLocation>
</comment>
<dbReference type="Gene3D" id="1.10.3080.10">
    <property type="entry name" value="Clc chloride channel"/>
    <property type="match status" value="1"/>
</dbReference>